<feature type="domain" description="AB hydrolase-1" evidence="2">
    <location>
        <begin position="23"/>
        <end position="156"/>
    </location>
</feature>
<dbReference type="EC" id="1.11.1.10" evidence="4"/>
<dbReference type="AlphaFoldDB" id="A0A4U9V7K0"/>
<dbReference type="EMBL" id="LR590484">
    <property type="protein sequence ID" value="VTR41029.1"/>
    <property type="molecule type" value="Genomic_DNA"/>
</dbReference>
<dbReference type="GO" id="GO:0016787">
    <property type="term" value="F:hydrolase activity"/>
    <property type="evidence" value="ECO:0007669"/>
    <property type="project" value="UniProtKB-KW"/>
</dbReference>
<dbReference type="EMBL" id="JBEOQB010000003">
    <property type="protein sequence ID" value="MEZ0452763.1"/>
    <property type="molecule type" value="Genomic_DNA"/>
</dbReference>
<keyword evidence="4" id="KW-0560">Oxidoreductase</keyword>
<accession>A0A4U9V7K0</accession>
<dbReference type="STRING" id="1123265.GCA_000686625_03857"/>
<dbReference type="RefSeq" id="WP_028070552.1">
    <property type="nucleotide sequence ID" value="NZ_CP141191.1"/>
</dbReference>
<evidence type="ECO:0000256" key="1">
    <source>
        <dbReference type="ARBA" id="ARBA00022801"/>
    </source>
</evidence>
<dbReference type="PANTHER" id="PTHR43798:SF31">
    <property type="entry name" value="AB HYDROLASE SUPERFAMILY PROTEIN YCLE"/>
    <property type="match status" value="1"/>
</dbReference>
<dbReference type="PRINTS" id="PR00111">
    <property type="entry name" value="ABHYDROLASE"/>
</dbReference>
<dbReference type="Proteomes" id="UP001566204">
    <property type="component" value="Unassembled WGS sequence"/>
</dbReference>
<evidence type="ECO:0000259" key="2">
    <source>
        <dbReference type="Pfam" id="PF00561"/>
    </source>
</evidence>
<dbReference type="GeneID" id="78463159"/>
<keyword evidence="1 3" id="KW-0378">Hydrolase</keyword>
<keyword evidence="6" id="KW-1185">Reference proteome</keyword>
<keyword evidence="4" id="KW-0575">Peroxidase</keyword>
<dbReference type="KEGG" id="stha:NCTC11429_02445"/>
<gene>
    <name evidence="4" type="primary">cpo_2</name>
    <name evidence="3" type="ORF">ABTW24_14290</name>
    <name evidence="4" type="ORF">NCTC11429_02445</name>
</gene>
<dbReference type="Gene3D" id="3.40.50.1820">
    <property type="entry name" value="alpha/beta hydrolase"/>
    <property type="match status" value="1"/>
</dbReference>
<evidence type="ECO:0000313" key="6">
    <source>
        <dbReference type="Proteomes" id="UP001566204"/>
    </source>
</evidence>
<dbReference type="InterPro" id="IPR029058">
    <property type="entry name" value="AB_hydrolase_fold"/>
</dbReference>
<evidence type="ECO:0000313" key="4">
    <source>
        <dbReference type="EMBL" id="VTR41029.1"/>
    </source>
</evidence>
<dbReference type="Pfam" id="PF00561">
    <property type="entry name" value="Abhydrolase_1"/>
    <property type="match status" value="1"/>
</dbReference>
<reference evidence="3 6" key="2">
    <citation type="submission" date="2024-06" db="EMBL/GenBank/DDBJ databases">
        <title>Soil Sphingobacterium thalpophilum.</title>
        <authorList>
            <person name="Yang J."/>
            <person name="Li J."/>
        </authorList>
    </citation>
    <scope>NUCLEOTIDE SEQUENCE [LARGE SCALE GENOMIC DNA]</scope>
    <source>
        <strain evidence="3 6">22g91tb</strain>
    </source>
</reference>
<dbReference type="GO" id="GO:0016691">
    <property type="term" value="F:chloride peroxidase activity"/>
    <property type="evidence" value="ECO:0007669"/>
    <property type="project" value="UniProtKB-EC"/>
</dbReference>
<evidence type="ECO:0000313" key="5">
    <source>
        <dbReference type="Proteomes" id="UP000308196"/>
    </source>
</evidence>
<dbReference type="GO" id="GO:0016020">
    <property type="term" value="C:membrane"/>
    <property type="evidence" value="ECO:0007669"/>
    <property type="project" value="TreeGrafter"/>
</dbReference>
<dbReference type="InterPro" id="IPR000073">
    <property type="entry name" value="AB_hydrolase_1"/>
</dbReference>
<organism evidence="4 5">
    <name type="scientific">Sphingobacterium thalpophilum</name>
    <dbReference type="NCBI Taxonomy" id="259"/>
    <lineage>
        <taxon>Bacteria</taxon>
        <taxon>Pseudomonadati</taxon>
        <taxon>Bacteroidota</taxon>
        <taxon>Sphingobacteriia</taxon>
        <taxon>Sphingobacteriales</taxon>
        <taxon>Sphingobacteriaceae</taxon>
        <taxon>Sphingobacterium</taxon>
    </lineage>
</organism>
<dbReference type="Proteomes" id="UP000308196">
    <property type="component" value="Chromosome"/>
</dbReference>
<protein>
    <submittedName>
        <fullName evidence="3">Alpha/beta hydrolase</fullName>
    </submittedName>
    <submittedName>
        <fullName evidence="4">Non-heme chloroperoxidase</fullName>
        <ecNumber evidence="4">1.11.1.10</ecNumber>
    </submittedName>
</protein>
<reference evidence="4 5" key="1">
    <citation type="submission" date="2019-05" db="EMBL/GenBank/DDBJ databases">
        <authorList>
            <consortium name="Pathogen Informatics"/>
        </authorList>
    </citation>
    <scope>NUCLEOTIDE SEQUENCE [LARGE SCALE GENOMIC DNA]</scope>
    <source>
        <strain evidence="4 5">NCTC11429</strain>
    </source>
</reference>
<dbReference type="SUPFAM" id="SSF53474">
    <property type="entry name" value="alpha/beta-Hydrolases"/>
    <property type="match status" value="1"/>
</dbReference>
<name>A0A4U9V7K0_9SPHI</name>
<dbReference type="PANTHER" id="PTHR43798">
    <property type="entry name" value="MONOACYLGLYCEROL LIPASE"/>
    <property type="match status" value="1"/>
</dbReference>
<evidence type="ECO:0000313" key="3">
    <source>
        <dbReference type="EMBL" id="MEZ0452763.1"/>
    </source>
</evidence>
<proteinExistence type="predicted"/>
<dbReference type="InterPro" id="IPR050266">
    <property type="entry name" value="AB_hydrolase_sf"/>
</dbReference>
<sequence>MPIITVNNRNVHVQELNRGAEHTVVLIHGMFSNLSIYYFHIAPILAQHFHVVLYDLKSHGLSERTRDGYDLDSMACDLNGLLDTLHLQKVYLAGYSFGGLIALKTALRIPERIEGLVVMEAPDPQDEKARHIIDEYSKEFLAHYIANFTDTTKLKMGKRQFEKNHRLYEFLFHQTSIKSDMVREQYFLRDMDTDRLPASTLLLYGTNSNCRQAGEWLSSKISTAQLQLVPGDHNIPIQEPVKLAEAIIQFLSNTLLQHHG</sequence>